<protein>
    <recommendedName>
        <fullName evidence="3">protein O-GlcNAc transferase</fullName>
        <ecNumber evidence="3">2.4.1.255</ecNumber>
    </recommendedName>
</protein>
<keyword evidence="4" id="KW-0328">Glycosyltransferase</keyword>
<reference evidence="10" key="1">
    <citation type="submission" date="2023-01" db="EMBL/GenBank/DDBJ databases">
        <title>Metagenome sequencing of chrysophaentin producing Chrysophaeum taylorii.</title>
        <authorList>
            <person name="Davison J."/>
            <person name="Bewley C."/>
        </authorList>
    </citation>
    <scope>NUCLEOTIDE SEQUENCE</scope>
    <source>
        <strain evidence="10">NIES-1699</strain>
    </source>
</reference>
<evidence type="ECO:0000256" key="7">
    <source>
        <dbReference type="ARBA" id="ARBA00022803"/>
    </source>
</evidence>
<dbReference type="PANTHER" id="PTHR44998">
    <property type="match status" value="1"/>
</dbReference>
<comment type="pathway">
    <text evidence="1">Protein modification; protein glycosylation.</text>
</comment>
<sequence>MLLLAAILIGCASCEEIVGIVSTEAGVERGATVRELAAYEAYNEGVALSARDVVMAIAKFEEAIRIKPDLPEARINAGNLLAGLGRTDEAEAMYAAALECADHPVIRAQASSNLGLSLHKRSKVGLGMLEEAEAHLKRAIELAPDFVDARFNYATLLQDLGRVDEAERTYEKVLELAPEHENARLNLANVYFGRGETSRAATLQATLANDEAVSAKTRLNALNNLGQTLRDANEHRRAEVAFRRAAELAPDDATTLANLATARRTLCDWSTRERDHLASLAAPGGVMPYDALMIGEASAEQIRDLTKAHVEKKFGRPNVVPRRRRTTPRPSRLVVGYLSFDLREHPMGYLTRRLVSQPGAVALSYGEDDGSELRRRAERNMVDIANASLGEASERMRAVDVVVDLMAHTRGARLELGAVADAPLVLSYLGYPGTAGGRHYDFSIVDAVVAPPERASRHFAEPLVVLPHSYQANDYADDFSMPSSQDPQEAQRLCNYNNVDKFEPVSWGLWMNVLRRNPRATLTLLRPKSAGIMETLAAEAAARGVSPRRIVWSPRVPKREHLERLATECDAFLDNLVYGAHTTASDALWAGVPVLTLRGYGDGRFASRVGASLLGAAGLEALDSLKDFETEAARQKEDYWAPLKRATLAASMRGPLFDARRTARDLDRAYHAAYELAHFGLWRGHVVLAPQTNPSRARRDCTLRSILRALGARDPPCEDDDDGDHHDLATALSAARRLAAAFPRDPDARHALGLALHASGSDAAASRELEAACRLAPDVAHLWSNLGHVRRAAGSYFEAAAAFLAAGARDDLRETLRAATKNRNATTTQTSSVVVVEAAFVASTLFPTEPDLKLQLGAALDDVGDARGALEEWLSAVRERHEKRRGGRVSEVAIVCDEYGQSWWPGWGPGSLDSGGLGGSEESVVFLARELARLGYQKIDVFLENPPPEDVGDDEQVPGSLVWWPLDAYESADVLVAWRYHITAALPARRKFVWLQDVPSYASWTPDFIRGLDAVFTLSAFHTRTLPFAARAKSVVSPNGIDPNYLRDGPNDPAVFAYGSAPNRGLYDLLRVWPNIRAAVPNATLVVYYGFSASFLKWGKAHIPAFGVWRAQVEALLRQDGVHYVGMVDHDTLARGYARAGFLLYPTTYPETGCVTVMKAMAMGAIPVTSRYADSVVPELTVHFDLGPTAPRTAPPEASITPADFSDPAWMADFADAAIAAARAGLKGHLDAHRVAMKSYARSRFLWRHVASTWAATFSSSSSSSS</sequence>
<feature type="domain" description="O-GlcNAc transferase C-terminal" evidence="9">
    <location>
        <begin position="328"/>
        <end position="479"/>
    </location>
</feature>
<evidence type="ECO:0000256" key="5">
    <source>
        <dbReference type="ARBA" id="ARBA00022679"/>
    </source>
</evidence>
<feature type="domain" description="O-GlcNAc transferase C-terminal" evidence="9">
    <location>
        <begin position="487"/>
        <end position="665"/>
    </location>
</feature>
<dbReference type="SUPFAM" id="SSF53756">
    <property type="entry name" value="UDP-Glycosyltransferase/glycogen phosphorylase"/>
    <property type="match status" value="1"/>
</dbReference>
<evidence type="ECO:0000313" key="11">
    <source>
        <dbReference type="Proteomes" id="UP001230188"/>
    </source>
</evidence>
<evidence type="ECO:0000256" key="2">
    <source>
        <dbReference type="ARBA" id="ARBA00005386"/>
    </source>
</evidence>
<keyword evidence="7 8" id="KW-0802">TPR repeat</keyword>
<dbReference type="EC" id="2.4.1.255" evidence="3"/>
<dbReference type="GO" id="GO:0097363">
    <property type="term" value="F:protein O-acetylglucosaminyltransferase activity"/>
    <property type="evidence" value="ECO:0007669"/>
    <property type="project" value="UniProtKB-EC"/>
</dbReference>
<dbReference type="Pfam" id="PF14559">
    <property type="entry name" value="TPR_19"/>
    <property type="match status" value="2"/>
</dbReference>
<evidence type="ECO:0000256" key="8">
    <source>
        <dbReference type="PROSITE-ProRule" id="PRU00339"/>
    </source>
</evidence>
<gene>
    <name evidence="10" type="ORF">CTAYLR_001371</name>
</gene>
<dbReference type="PANTHER" id="PTHR44998:SF1">
    <property type="entry name" value="UDP-N-ACETYLGLUCOSAMINE--PEPTIDE N-ACETYLGLUCOSAMINYLTRANSFERASE 110 KDA SUBUNIT"/>
    <property type="match status" value="1"/>
</dbReference>
<dbReference type="InterPro" id="IPR019734">
    <property type="entry name" value="TPR_rpt"/>
</dbReference>
<evidence type="ECO:0000259" key="9">
    <source>
        <dbReference type="Pfam" id="PF13844"/>
    </source>
</evidence>
<dbReference type="Pfam" id="PF13181">
    <property type="entry name" value="TPR_8"/>
    <property type="match status" value="1"/>
</dbReference>
<dbReference type="EMBL" id="JAQMWT010000671">
    <property type="protein sequence ID" value="KAJ8598503.1"/>
    <property type="molecule type" value="Genomic_DNA"/>
</dbReference>
<evidence type="ECO:0000256" key="4">
    <source>
        <dbReference type="ARBA" id="ARBA00022676"/>
    </source>
</evidence>
<dbReference type="SUPFAM" id="SSF48452">
    <property type="entry name" value="TPR-like"/>
    <property type="match status" value="2"/>
</dbReference>
<dbReference type="InterPro" id="IPR011990">
    <property type="entry name" value="TPR-like_helical_dom_sf"/>
</dbReference>
<organism evidence="10 11">
    <name type="scientific">Chrysophaeum taylorii</name>
    <dbReference type="NCBI Taxonomy" id="2483200"/>
    <lineage>
        <taxon>Eukaryota</taxon>
        <taxon>Sar</taxon>
        <taxon>Stramenopiles</taxon>
        <taxon>Ochrophyta</taxon>
        <taxon>Pelagophyceae</taxon>
        <taxon>Pelagomonadales</taxon>
        <taxon>Pelagomonadaceae</taxon>
        <taxon>Chrysophaeum</taxon>
    </lineage>
</organism>
<dbReference type="PROSITE" id="PS50293">
    <property type="entry name" value="TPR_REGION"/>
    <property type="match status" value="1"/>
</dbReference>
<keyword evidence="11" id="KW-1185">Reference proteome</keyword>
<feature type="repeat" description="TPR" evidence="8">
    <location>
        <begin position="147"/>
        <end position="180"/>
    </location>
</feature>
<feature type="repeat" description="TPR" evidence="8">
    <location>
        <begin position="219"/>
        <end position="252"/>
    </location>
</feature>
<comment type="similarity">
    <text evidence="2">Belongs to the glycosyltransferase 41 family. O-GlcNAc transferase subfamily.</text>
</comment>
<keyword evidence="6" id="KW-0677">Repeat</keyword>
<evidence type="ECO:0000256" key="6">
    <source>
        <dbReference type="ARBA" id="ARBA00022737"/>
    </source>
</evidence>
<dbReference type="SMART" id="SM00028">
    <property type="entry name" value="TPR"/>
    <property type="match status" value="7"/>
</dbReference>
<accession>A0AAD7U5L1</accession>
<dbReference type="Gene3D" id="3.40.50.11380">
    <property type="match status" value="1"/>
</dbReference>
<dbReference type="PROSITE" id="PS50005">
    <property type="entry name" value="TPR"/>
    <property type="match status" value="2"/>
</dbReference>
<dbReference type="Proteomes" id="UP001230188">
    <property type="component" value="Unassembled WGS sequence"/>
</dbReference>
<name>A0AAD7U5L1_9STRA</name>
<dbReference type="AlphaFoldDB" id="A0AAD7U5L1"/>
<proteinExistence type="inferred from homology"/>
<comment type="caution">
    <text evidence="10">The sequence shown here is derived from an EMBL/GenBank/DDBJ whole genome shotgun (WGS) entry which is preliminary data.</text>
</comment>
<keyword evidence="5" id="KW-0808">Transferase</keyword>
<dbReference type="InterPro" id="IPR029489">
    <property type="entry name" value="OGT/SEC/SPY_C"/>
</dbReference>
<evidence type="ECO:0000256" key="1">
    <source>
        <dbReference type="ARBA" id="ARBA00004922"/>
    </source>
</evidence>
<dbReference type="Pfam" id="PF13844">
    <property type="entry name" value="Glyco_transf_41"/>
    <property type="match status" value="2"/>
</dbReference>
<dbReference type="Gene3D" id="3.40.50.2000">
    <property type="entry name" value="Glycogen Phosphorylase B"/>
    <property type="match status" value="2"/>
</dbReference>
<evidence type="ECO:0000256" key="3">
    <source>
        <dbReference type="ARBA" id="ARBA00011970"/>
    </source>
</evidence>
<evidence type="ECO:0000313" key="10">
    <source>
        <dbReference type="EMBL" id="KAJ8598503.1"/>
    </source>
</evidence>
<dbReference type="Gene3D" id="1.25.40.10">
    <property type="entry name" value="Tetratricopeptide repeat domain"/>
    <property type="match status" value="3"/>
</dbReference>